<organism evidence="1 2">
    <name type="scientific">Candidatus Brocadia carolinensis</name>
    <dbReference type="NCBI Taxonomy" id="1004156"/>
    <lineage>
        <taxon>Bacteria</taxon>
        <taxon>Pseudomonadati</taxon>
        <taxon>Planctomycetota</taxon>
        <taxon>Candidatus Brocadiia</taxon>
        <taxon>Candidatus Brocadiales</taxon>
        <taxon>Candidatus Brocadiaceae</taxon>
        <taxon>Candidatus Brocadia</taxon>
    </lineage>
</organism>
<evidence type="ECO:0000313" key="1">
    <source>
        <dbReference type="EMBL" id="OOP54958.1"/>
    </source>
</evidence>
<reference evidence="1 2" key="1">
    <citation type="journal article" date="2017" name="Water Res.">
        <title>Discovery and metagenomic analysis of an anammox bacterial enrichment related to Candidatus "Brocadia caroliniensis" in a full-scale glycerol-fed nitritation-denitritation separate centrate treatment process.</title>
        <authorList>
            <person name="Park H."/>
            <person name="Brotto A.C."/>
            <person name="van Loosdrecht M.C."/>
            <person name="Chandran K."/>
        </authorList>
    </citation>
    <scope>NUCLEOTIDE SEQUENCE [LARGE SCALE GENOMIC DNA]</scope>
    <source>
        <strain evidence="1">26THWARD</strain>
    </source>
</reference>
<evidence type="ECO:0000313" key="2">
    <source>
        <dbReference type="Proteomes" id="UP000189681"/>
    </source>
</evidence>
<dbReference type="AlphaFoldDB" id="A0A1V4AP98"/>
<protein>
    <recommendedName>
        <fullName evidence="3">PsbP C-terminal domain-containing protein</fullName>
    </recommendedName>
</protein>
<comment type="caution">
    <text evidence="1">The sequence shown here is derived from an EMBL/GenBank/DDBJ whole genome shotgun (WGS) entry which is preliminary data.</text>
</comment>
<sequence>MTCFPIKKAILWLSISSLVYTIGCATVKIREGVFSPHDKNYRITIPEAGKGWEPIQTDKADLTLWNKQYKAMIVVISSDIENKGFSLEILSRHLFLGMAGKKIVSMDPVLLDDQSALHTILEGEMDNCRLMIDSYVIRIEDKVYDLVCWAPFSLFDHIQGDFEHMARSFQDIRK</sequence>
<name>A0A1V4AP98_9BACT</name>
<gene>
    <name evidence="1" type="ORF">AYP45_17210</name>
</gene>
<dbReference type="STRING" id="1004156.AYP45_17210"/>
<dbReference type="Proteomes" id="UP000189681">
    <property type="component" value="Unassembled WGS sequence"/>
</dbReference>
<dbReference type="EMBL" id="AYTS01000192">
    <property type="protein sequence ID" value="OOP54958.1"/>
    <property type="molecule type" value="Genomic_DNA"/>
</dbReference>
<evidence type="ECO:0008006" key="3">
    <source>
        <dbReference type="Google" id="ProtNLM"/>
    </source>
</evidence>
<proteinExistence type="predicted"/>
<accession>A0A1V4AP98</accession>